<name>A0A810KUX6_9ACTN</name>
<dbReference type="AlphaFoldDB" id="A0A810KUX6"/>
<evidence type="ECO:0000313" key="4">
    <source>
        <dbReference type="Proteomes" id="UP000680750"/>
    </source>
</evidence>
<feature type="compositionally biased region" description="Low complexity" evidence="1">
    <location>
        <begin position="144"/>
        <end position="188"/>
    </location>
</feature>
<feature type="region of interest" description="Disordered" evidence="1">
    <location>
        <begin position="137"/>
        <end position="203"/>
    </location>
</feature>
<feature type="transmembrane region" description="Helical" evidence="2">
    <location>
        <begin position="6"/>
        <end position="29"/>
    </location>
</feature>
<keyword evidence="4" id="KW-1185">Reference proteome</keyword>
<feature type="transmembrane region" description="Helical" evidence="2">
    <location>
        <begin position="82"/>
        <end position="107"/>
    </location>
</feature>
<gene>
    <name evidence="3" type="ORF">Asera_11410</name>
</gene>
<keyword evidence="2" id="KW-0812">Transmembrane</keyword>
<protein>
    <submittedName>
        <fullName evidence="3">Uncharacterized protein</fullName>
    </submittedName>
</protein>
<evidence type="ECO:0000256" key="2">
    <source>
        <dbReference type="SAM" id="Phobius"/>
    </source>
</evidence>
<organism evidence="3 4">
    <name type="scientific">Actinocatenispora sera</name>
    <dbReference type="NCBI Taxonomy" id="390989"/>
    <lineage>
        <taxon>Bacteria</taxon>
        <taxon>Bacillati</taxon>
        <taxon>Actinomycetota</taxon>
        <taxon>Actinomycetes</taxon>
        <taxon>Micromonosporales</taxon>
        <taxon>Micromonosporaceae</taxon>
        <taxon>Actinocatenispora</taxon>
    </lineage>
</organism>
<sequence>MSGFVTLLIDIAISLPGVVVAGIGLALSITNRRRLGASSGAMLIAFVVLLIAALVGLGQLILSVFGPRVMLENHWSYSSLGLAFGVVNAVHMLISTAGWVVLLIAIFRRRDTATKPATPAWNRSPVAGAAQYGATAPLPGQPSAATTPQFGAGQQAGAAAPQSGAGQQPGAAQPQFGAAEPPAASPGEHQPGGWTAPGGPSPY</sequence>
<reference evidence="3" key="1">
    <citation type="submission" date="2020-08" db="EMBL/GenBank/DDBJ databases">
        <title>Whole genome shotgun sequence of Actinocatenispora sera NBRC 101916.</title>
        <authorList>
            <person name="Komaki H."/>
            <person name="Tamura T."/>
        </authorList>
    </citation>
    <scope>NUCLEOTIDE SEQUENCE</scope>
    <source>
        <strain evidence="3">NBRC 101916</strain>
    </source>
</reference>
<dbReference type="RefSeq" id="WP_030445273.1">
    <property type="nucleotide sequence ID" value="NZ_AP023354.1"/>
</dbReference>
<dbReference type="EMBL" id="AP023354">
    <property type="protein sequence ID" value="BCJ27033.1"/>
    <property type="molecule type" value="Genomic_DNA"/>
</dbReference>
<dbReference type="KEGG" id="aser:Asera_11410"/>
<feature type="transmembrane region" description="Helical" evidence="2">
    <location>
        <begin position="41"/>
        <end position="62"/>
    </location>
</feature>
<evidence type="ECO:0000313" key="3">
    <source>
        <dbReference type="EMBL" id="BCJ27033.1"/>
    </source>
</evidence>
<accession>A0A810KUX6</accession>
<keyword evidence="2" id="KW-0472">Membrane</keyword>
<dbReference type="Proteomes" id="UP000680750">
    <property type="component" value="Chromosome"/>
</dbReference>
<evidence type="ECO:0000256" key="1">
    <source>
        <dbReference type="SAM" id="MobiDB-lite"/>
    </source>
</evidence>
<keyword evidence="2" id="KW-1133">Transmembrane helix</keyword>
<proteinExistence type="predicted"/>